<evidence type="ECO:0000313" key="3">
    <source>
        <dbReference type="Proteomes" id="UP001501645"/>
    </source>
</evidence>
<keyword evidence="3" id="KW-1185">Reference proteome</keyword>
<dbReference type="PANTHER" id="PTHR35569">
    <property type="entry name" value="CYANAMIDE HYDRATASE DDI2-RELATED"/>
    <property type="match status" value="1"/>
</dbReference>
<proteinExistence type="predicted"/>
<organism evidence="2 3">
    <name type="scientific">Microbacterium gilvum</name>
    <dbReference type="NCBI Taxonomy" id="1336204"/>
    <lineage>
        <taxon>Bacteria</taxon>
        <taxon>Bacillati</taxon>
        <taxon>Actinomycetota</taxon>
        <taxon>Actinomycetes</taxon>
        <taxon>Micrococcales</taxon>
        <taxon>Microbacteriaceae</taxon>
        <taxon>Microbacterium</taxon>
    </lineage>
</organism>
<gene>
    <name evidence="2" type="ORF">GCM10023351_17950</name>
</gene>
<sequence>MIDVDALLSPPTPTARLALETVQAWSTPDLANHCLRSWAWASTLGDELGLTYDRELLFVATMLHDLGVTPAFDAHAIPFEDAGGAVGWVFAAGAGWPEQRRTRVREIIERHMWTEVDPEEDAEGHLLEVATSLDVAGAAPERWDGALLQAVTTRLPRGAFSEAFARLIHDQAARKPASTSARLDASGRIPAGAETWRGIADPST</sequence>
<dbReference type="Proteomes" id="UP001501645">
    <property type="component" value="Unassembled WGS sequence"/>
</dbReference>
<dbReference type="PANTHER" id="PTHR35569:SF1">
    <property type="entry name" value="CYANAMIDE HYDRATASE DDI2-RELATED"/>
    <property type="match status" value="1"/>
</dbReference>
<dbReference type="InterPro" id="IPR003607">
    <property type="entry name" value="HD/PDEase_dom"/>
</dbReference>
<dbReference type="SUPFAM" id="SSF109604">
    <property type="entry name" value="HD-domain/PDEase-like"/>
    <property type="match status" value="1"/>
</dbReference>
<dbReference type="InterPro" id="IPR006674">
    <property type="entry name" value="HD_domain"/>
</dbReference>
<dbReference type="EMBL" id="BAABKO010000002">
    <property type="protein sequence ID" value="GAA4773909.1"/>
    <property type="molecule type" value="Genomic_DNA"/>
</dbReference>
<protein>
    <submittedName>
        <fullName evidence="2">HD domain-containing protein</fullName>
    </submittedName>
</protein>
<evidence type="ECO:0000259" key="1">
    <source>
        <dbReference type="Pfam" id="PF01966"/>
    </source>
</evidence>
<dbReference type="Gene3D" id="1.10.3210.10">
    <property type="entry name" value="Hypothetical protein af1432"/>
    <property type="match status" value="1"/>
</dbReference>
<accession>A0ABP9A7M8</accession>
<feature type="domain" description="HD" evidence="1">
    <location>
        <begin position="31"/>
        <end position="73"/>
    </location>
</feature>
<dbReference type="CDD" id="cd00077">
    <property type="entry name" value="HDc"/>
    <property type="match status" value="1"/>
</dbReference>
<dbReference type="RefSeq" id="WP_345438230.1">
    <property type="nucleotide sequence ID" value="NZ_BAABKO010000002.1"/>
</dbReference>
<dbReference type="Pfam" id="PF01966">
    <property type="entry name" value="HD"/>
    <property type="match status" value="1"/>
</dbReference>
<evidence type="ECO:0000313" key="2">
    <source>
        <dbReference type="EMBL" id="GAA4773909.1"/>
    </source>
</evidence>
<comment type="caution">
    <text evidence="2">The sequence shown here is derived from an EMBL/GenBank/DDBJ whole genome shotgun (WGS) entry which is preliminary data.</text>
</comment>
<name>A0ABP9A7M8_9MICO</name>
<reference evidence="3" key="1">
    <citation type="journal article" date="2019" name="Int. J. Syst. Evol. Microbiol.">
        <title>The Global Catalogue of Microorganisms (GCM) 10K type strain sequencing project: providing services to taxonomists for standard genome sequencing and annotation.</title>
        <authorList>
            <consortium name="The Broad Institute Genomics Platform"/>
            <consortium name="The Broad Institute Genome Sequencing Center for Infectious Disease"/>
            <person name="Wu L."/>
            <person name="Ma J."/>
        </authorList>
    </citation>
    <scope>NUCLEOTIDE SEQUENCE [LARGE SCALE GENOMIC DNA]</scope>
    <source>
        <strain evidence="3">JCM 18537</strain>
    </source>
</reference>